<keyword evidence="3" id="KW-1185">Reference proteome</keyword>
<dbReference type="AlphaFoldDB" id="A0A058ZC90"/>
<dbReference type="GO" id="GO:0070475">
    <property type="term" value="P:rRNA base methylation"/>
    <property type="evidence" value="ECO:0007669"/>
    <property type="project" value="TreeGrafter"/>
</dbReference>
<gene>
    <name evidence="2" type="ORF">H696_01401</name>
</gene>
<dbReference type="InterPro" id="IPR023267">
    <property type="entry name" value="RCMT"/>
</dbReference>
<dbReference type="RefSeq" id="XP_009493572.1">
    <property type="nucleotide sequence ID" value="XM_009495297.1"/>
</dbReference>
<dbReference type="InterPro" id="IPR029063">
    <property type="entry name" value="SAM-dependent_MTases_sf"/>
</dbReference>
<dbReference type="GO" id="GO:0005730">
    <property type="term" value="C:nucleolus"/>
    <property type="evidence" value="ECO:0007669"/>
    <property type="project" value="TreeGrafter"/>
</dbReference>
<evidence type="ECO:0000313" key="3">
    <source>
        <dbReference type="Proteomes" id="UP000030693"/>
    </source>
</evidence>
<dbReference type="Proteomes" id="UP000030693">
    <property type="component" value="Unassembled WGS sequence"/>
</dbReference>
<name>A0A058ZC90_FONAL</name>
<dbReference type="Pfam" id="PF21153">
    <property type="entry name" value="NSUN5_N"/>
    <property type="match status" value="1"/>
</dbReference>
<dbReference type="STRING" id="691883.A0A058ZC90"/>
<evidence type="ECO:0000259" key="1">
    <source>
        <dbReference type="Pfam" id="PF21153"/>
    </source>
</evidence>
<protein>
    <recommendedName>
        <fullName evidence="1">NSUN5/RCM1 N-terminal domain-containing protein</fullName>
    </recommendedName>
</protein>
<accession>A0A058ZC90</accession>
<dbReference type="GeneID" id="20526126"/>
<dbReference type="OrthoDB" id="435282at2759"/>
<dbReference type="SUPFAM" id="SSF53335">
    <property type="entry name" value="S-adenosyl-L-methionine-dependent methyltransferases"/>
    <property type="match status" value="1"/>
</dbReference>
<feature type="domain" description="NSUN5/RCM1 N-terminal" evidence="1">
    <location>
        <begin position="120"/>
        <end position="218"/>
    </location>
</feature>
<sequence length="303" mass="33688">MTKRAGGLDCITPIHTSFLDVDPLDAKYANVTHILLDPSCSGSGIVSRMDALVDEEEVTDPARLEALAAFQESAIAHAMRFPAIQRAYIYRDAAWVLQQLAARKGSLKHLIASDKVNHKRKTYALVCETLKYGPAIDTLIEKIELPRLARPLSKELLMVMVYETLLSPKAPPGNTPTSGPFFQRFGPLGRTFLPHVSLLRTALVKYKIARGVADNTELMSDRARQVEAHFVPKYVRVNALRADQPVPGLKAAPETGPMADSEDETFEPGVRRFIEYLRAERWTELPRGTPMAVLAQEFVRGCH</sequence>
<dbReference type="Gene3D" id="3.40.50.150">
    <property type="entry name" value="Vaccinia Virus protein VP39"/>
    <property type="match status" value="1"/>
</dbReference>
<dbReference type="PANTHER" id="PTHR22807">
    <property type="entry name" value="NOP2 YEAST -RELATED NOL1/NOP2/FMU SUN DOMAIN-CONTAINING"/>
    <property type="match status" value="1"/>
</dbReference>
<proteinExistence type="predicted"/>
<dbReference type="GO" id="GO:0008173">
    <property type="term" value="F:RNA methyltransferase activity"/>
    <property type="evidence" value="ECO:0007669"/>
    <property type="project" value="InterPro"/>
</dbReference>
<reference evidence="2" key="1">
    <citation type="submission" date="2013-04" db="EMBL/GenBank/DDBJ databases">
        <title>The Genome Sequence of Fonticula alba ATCC 38817.</title>
        <authorList>
            <consortium name="The Broad Institute Genomics Platform"/>
            <person name="Russ C."/>
            <person name="Cuomo C."/>
            <person name="Burger G."/>
            <person name="Gray M.W."/>
            <person name="Holland P.W.H."/>
            <person name="King N."/>
            <person name="Lang F.B.F."/>
            <person name="Roger A.J."/>
            <person name="Ruiz-Trillo I."/>
            <person name="Brown M."/>
            <person name="Walker B."/>
            <person name="Young S."/>
            <person name="Zeng Q."/>
            <person name="Gargeya S."/>
            <person name="Fitzgerald M."/>
            <person name="Haas B."/>
            <person name="Abouelleil A."/>
            <person name="Allen A.W."/>
            <person name="Alvarado L."/>
            <person name="Arachchi H.M."/>
            <person name="Berlin A.M."/>
            <person name="Chapman S.B."/>
            <person name="Gainer-Dewar J."/>
            <person name="Goldberg J."/>
            <person name="Griggs A."/>
            <person name="Gujja S."/>
            <person name="Hansen M."/>
            <person name="Howarth C."/>
            <person name="Imamovic A."/>
            <person name="Ireland A."/>
            <person name="Larimer J."/>
            <person name="McCowan C."/>
            <person name="Murphy C."/>
            <person name="Pearson M."/>
            <person name="Poon T.W."/>
            <person name="Priest M."/>
            <person name="Roberts A."/>
            <person name="Saif S."/>
            <person name="Shea T."/>
            <person name="Sisk P."/>
            <person name="Sykes S."/>
            <person name="Wortman J."/>
            <person name="Nusbaum C."/>
            <person name="Birren B."/>
        </authorList>
    </citation>
    <scope>NUCLEOTIDE SEQUENCE [LARGE SCALE GENOMIC DNA]</scope>
    <source>
        <strain evidence="2">ATCC 38817</strain>
    </source>
</reference>
<evidence type="ECO:0000313" key="2">
    <source>
        <dbReference type="EMBL" id="KCV71994.1"/>
    </source>
</evidence>
<dbReference type="PANTHER" id="PTHR22807:SF4">
    <property type="entry name" value="28S RRNA (CYTOSINE-C(5))-METHYLTRANSFERASE"/>
    <property type="match status" value="1"/>
</dbReference>
<organism evidence="2">
    <name type="scientific">Fonticula alba</name>
    <name type="common">Slime mold</name>
    <dbReference type="NCBI Taxonomy" id="691883"/>
    <lineage>
        <taxon>Eukaryota</taxon>
        <taxon>Rotosphaerida</taxon>
        <taxon>Fonticulaceae</taxon>
        <taxon>Fonticula</taxon>
    </lineage>
</organism>
<dbReference type="EMBL" id="KB932202">
    <property type="protein sequence ID" value="KCV71994.1"/>
    <property type="molecule type" value="Genomic_DNA"/>
</dbReference>
<dbReference type="eggNOG" id="KOG2360">
    <property type="taxonomic scope" value="Eukaryota"/>
</dbReference>
<dbReference type="InterPro" id="IPR048889">
    <property type="entry name" value="NSUN5_RCM1_N"/>
</dbReference>